<evidence type="ECO:0000256" key="2">
    <source>
        <dbReference type="ARBA" id="ARBA00004651"/>
    </source>
</evidence>
<dbReference type="AlphaFoldDB" id="A0A0V1Q6S9"/>
<protein>
    <recommendedName>
        <fullName evidence="4 11">Plasma membrane fusion protein PRM1</fullName>
    </recommendedName>
</protein>
<dbReference type="RefSeq" id="XP_015470286.1">
    <property type="nucleotide sequence ID" value="XM_015608885.1"/>
</dbReference>
<sequence length="620" mass="70100">MTIKIYLFTSSILSNLTNFKSYTESICTSLDTYSTVIASLPEQLSKVINHMVASTLNSMKMQSLKTLISIITIIKLLIVFYIDIFLGTYVCLLTAAVGGTVDFALDSTQVVLKSVNETIISISEDIQDGLNGLLKVINKLLSGVDKVKSFFTNQDTDSSQYADKVNLSIKALQNVKIPESVLTDIEKFKDKVPDFNELQNTSKLLSKPFEKITLELNELVHFKNITSDQLKLADTPSVNFCSNSLDIDKFYTELAKKVQLTSNIIIIVLLIMAMFAIASFVVVEYFKWRKSQRMINEILLNKNQESYFVLTRNIMNRYNSSLIYYIERFVSILPSRKDNVFWLLSYITTSYSLTVLIIGIAGLFTVLLQYIILKIILTSFKSLKTDLKDIKTQMTKLMENATSVYIRQTNNYIGSQQKQINDELFGNIKSASASVNSTINDFLTKMNTTINSVFASTPFSKPVNTVVYCTIGKKLLKIEQGLTWIVDNLSVSLPQLPKNLTEDFMTNYSKDHSGIHKLTDNITSGITLLLDTYKKSLLIELYISSAILGIWILQIVIGLILIWYRSFKSRKVDNEPEKIQGEPIIGNPKPLTAEQRKEYGYPHIDPFNEKVDASSSIYSL</sequence>
<dbReference type="Proteomes" id="UP000054251">
    <property type="component" value="Unassembled WGS sequence"/>
</dbReference>
<dbReference type="OrthoDB" id="5356111at2759"/>
<dbReference type="PANTHER" id="PTHR31030:SF1">
    <property type="entry name" value="PLASMA MEMBRANE FUSION PROTEIN PRM1"/>
    <property type="match status" value="1"/>
</dbReference>
<keyword evidence="6 11" id="KW-0812">Transmembrane</keyword>
<feature type="transmembrane region" description="Helical" evidence="11">
    <location>
        <begin position="67"/>
        <end position="90"/>
    </location>
</feature>
<evidence type="ECO:0000256" key="5">
    <source>
        <dbReference type="ARBA" id="ARBA00022475"/>
    </source>
</evidence>
<evidence type="ECO:0000256" key="6">
    <source>
        <dbReference type="ARBA" id="ARBA00022692"/>
    </source>
</evidence>
<dbReference type="GO" id="GO:0043332">
    <property type="term" value="C:mating projection tip"/>
    <property type="evidence" value="ECO:0007669"/>
    <property type="project" value="UniProtKB-UniRule"/>
</dbReference>
<evidence type="ECO:0000313" key="12">
    <source>
        <dbReference type="EMBL" id="KSA04184.1"/>
    </source>
</evidence>
<dbReference type="GeneID" id="26837064"/>
<feature type="transmembrane region" description="Helical" evidence="11">
    <location>
        <begin position="264"/>
        <end position="286"/>
    </location>
</feature>
<dbReference type="GO" id="GO:0005886">
    <property type="term" value="C:plasma membrane"/>
    <property type="evidence" value="ECO:0007669"/>
    <property type="project" value="UniProtKB-SubCell"/>
</dbReference>
<dbReference type="PANTHER" id="PTHR31030">
    <property type="entry name" value="PLASMA MEMBRANE FUSION PROTEIN PRM1"/>
    <property type="match status" value="1"/>
</dbReference>
<evidence type="ECO:0000256" key="4">
    <source>
        <dbReference type="ARBA" id="ARBA00017621"/>
    </source>
</evidence>
<dbReference type="GO" id="GO:0032220">
    <property type="term" value="P:plasma membrane fusion involved in cytogamy"/>
    <property type="evidence" value="ECO:0007669"/>
    <property type="project" value="TreeGrafter"/>
</dbReference>
<evidence type="ECO:0000313" key="13">
    <source>
        <dbReference type="Proteomes" id="UP000054251"/>
    </source>
</evidence>
<evidence type="ECO:0000256" key="10">
    <source>
        <dbReference type="ARBA" id="ARBA00023180"/>
    </source>
</evidence>
<keyword evidence="8 11" id="KW-1133">Transmembrane helix</keyword>
<reference evidence="12 13" key="1">
    <citation type="submission" date="2015-11" db="EMBL/GenBank/DDBJ databases">
        <title>The genome of Debaryomyces fabryi.</title>
        <authorList>
            <person name="Tafer H."/>
            <person name="Lopandic K."/>
        </authorList>
    </citation>
    <scope>NUCLEOTIDE SEQUENCE [LARGE SCALE GENOMIC DNA]</scope>
    <source>
        <strain evidence="12 13">CBS 789</strain>
    </source>
</reference>
<dbReference type="InterPro" id="IPR026777">
    <property type="entry name" value="PRM1"/>
</dbReference>
<keyword evidence="9 11" id="KW-0472">Membrane</keyword>
<keyword evidence="7 11" id="KW-0184">Conjugation</keyword>
<evidence type="ECO:0000256" key="9">
    <source>
        <dbReference type="ARBA" id="ARBA00023136"/>
    </source>
</evidence>
<proteinExistence type="inferred from homology"/>
<evidence type="ECO:0000256" key="7">
    <source>
        <dbReference type="ARBA" id="ARBA00022971"/>
    </source>
</evidence>
<organism evidence="12 13">
    <name type="scientific">Debaryomyces fabryi</name>
    <dbReference type="NCBI Taxonomy" id="58627"/>
    <lineage>
        <taxon>Eukaryota</taxon>
        <taxon>Fungi</taxon>
        <taxon>Dikarya</taxon>
        <taxon>Ascomycota</taxon>
        <taxon>Saccharomycotina</taxon>
        <taxon>Pichiomycetes</taxon>
        <taxon>Debaryomycetaceae</taxon>
        <taxon>Debaryomyces</taxon>
    </lineage>
</organism>
<accession>A0A0V1Q6S9</accession>
<keyword evidence="13" id="KW-1185">Reference proteome</keyword>
<keyword evidence="5 11" id="KW-1003">Cell membrane</keyword>
<feature type="transmembrane region" description="Helical" evidence="11">
    <location>
        <begin position="541"/>
        <end position="564"/>
    </location>
</feature>
<evidence type="ECO:0000256" key="3">
    <source>
        <dbReference type="ARBA" id="ARBA00010780"/>
    </source>
</evidence>
<comment type="similarity">
    <text evidence="3 11">Belongs to the PRM1 family.</text>
</comment>
<evidence type="ECO:0000256" key="8">
    <source>
        <dbReference type="ARBA" id="ARBA00022989"/>
    </source>
</evidence>
<comment type="caution">
    <text evidence="11">Lacks conserved residue(s) required for the propagation of feature annotation.</text>
</comment>
<keyword evidence="10" id="KW-0325">Glycoprotein</keyword>
<feature type="transmembrane region" description="Helical" evidence="11">
    <location>
        <begin position="340"/>
        <end position="373"/>
    </location>
</feature>
<evidence type="ECO:0000256" key="11">
    <source>
        <dbReference type="RuleBase" id="RU366035"/>
    </source>
</evidence>
<gene>
    <name evidence="12" type="ORF">AC631_00055</name>
</gene>
<comment type="subcellular location">
    <subcellularLocation>
        <location evidence="2 11">Cell membrane</location>
        <topology evidence="2 11">Multi-pass membrane protein</topology>
    </subcellularLocation>
</comment>
<dbReference type="EMBL" id="LMYN01000001">
    <property type="protein sequence ID" value="KSA04184.1"/>
    <property type="molecule type" value="Genomic_DNA"/>
</dbReference>
<evidence type="ECO:0000256" key="1">
    <source>
        <dbReference type="ARBA" id="ARBA00002512"/>
    </source>
</evidence>
<comment type="function">
    <text evidence="1 11">Involved in cell fusion during mating by stabilizing the plasma membrane fusion event.</text>
</comment>
<name>A0A0V1Q6S9_9ASCO</name>
<comment type="caution">
    <text evidence="12">The sequence shown here is derived from an EMBL/GenBank/DDBJ whole genome shotgun (WGS) entry which is preliminary data.</text>
</comment>